<dbReference type="EMBL" id="CP069032">
    <property type="protein sequence ID" value="QRD00118.1"/>
    <property type="molecule type" value="Genomic_DNA"/>
</dbReference>
<reference evidence="11" key="1">
    <citation type="journal article" date="2021" name="BMC Genomics">
        <title>Chromosome-level genome assembly and manually-curated proteome of model necrotroph Parastagonospora nodorum Sn15 reveals a genome-wide trove of candidate effector homologs, and redundancy of virulence-related functions within an accessory chromosome.</title>
        <authorList>
            <person name="Bertazzoni S."/>
            <person name="Jones D.A.B."/>
            <person name="Phan H.T."/>
            <person name="Tan K.-C."/>
            <person name="Hane J.K."/>
        </authorList>
    </citation>
    <scope>NUCLEOTIDE SEQUENCE [LARGE SCALE GENOMIC DNA]</scope>
    <source>
        <strain evidence="11">SN15 / ATCC MYA-4574 / FGSC 10173)</strain>
    </source>
</reference>
<dbReference type="InterPro" id="IPR050121">
    <property type="entry name" value="Cytochrome_P450_monoxygenase"/>
</dbReference>
<name>A0A7U2F852_PHANO</name>
<dbReference type="InterPro" id="IPR036396">
    <property type="entry name" value="Cyt_P450_sf"/>
</dbReference>
<keyword evidence="9" id="KW-1133">Transmembrane helix</keyword>
<dbReference type="AlphaFoldDB" id="A0A7U2F852"/>
<dbReference type="OrthoDB" id="1470350at2759"/>
<organism evidence="10 11">
    <name type="scientific">Phaeosphaeria nodorum (strain SN15 / ATCC MYA-4574 / FGSC 10173)</name>
    <name type="common">Glume blotch fungus</name>
    <name type="synonym">Parastagonospora nodorum</name>
    <dbReference type="NCBI Taxonomy" id="321614"/>
    <lineage>
        <taxon>Eukaryota</taxon>
        <taxon>Fungi</taxon>
        <taxon>Dikarya</taxon>
        <taxon>Ascomycota</taxon>
        <taxon>Pezizomycotina</taxon>
        <taxon>Dothideomycetes</taxon>
        <taxon>Pleosporomycetidae</taxon>
        <taxon>Pleosporales</taxon>
        <taxon>Pleosporineae</taxon>
        <taxon>Phaeosphaeriaceae</taxon>
        <taxon>Parastagonospora</taxon>
    </lineage>
</organism>
<dbReference type="VEuPathDB" id="FungiDB:JI435_070190"/>
<feature type="binding site" description="axial binding residue" evidence="6">
    <location>
        <position position="441"/>
    </location>
    <ligand>
        <name>heme</name>
        <dbReference type="ChEBI" id="CHEBI:30413"/>
    </ligand>
    <ligandPart>
        <name>Fe</name>
        <dbReference type="ChEBI" id="CHEBI:18248"/>
    </ligandPart>
</feature>
<accession>A0A7U2F852</accession>
<keyword evidence="9" id="KW-0472">Membrane</keyword>
<evidence type="ECO:0000256" key="1">
    <source>
        <dbReference type="ARBA" id="ARBA00001971"/>
    </source>
</evidence>
<comment type="similarity">
    <text evidence="2 7">Belongs to the cytochrome P450 family.</text>
</comment>
<keyword evidence="9" id="KW-0812">Transmembrane</keyword>
<evidence type="ECO:0000256" key="2">
    <source>
        <dbReference type="ARBA" id="ARBA00010617"/>
    </source>
</evidence>
<evidence type="ECO:0000256" key="7">
    <source>
        <dbReference type="RuleBase" id="RU000461"/>
    </source>
</evidence>
<keyword evidence="7" id="KW-0560">Oxidoreductase</keyword>
<feature type="region of interest" description="Disordered" evidence="8">
    <location>
        <begin position="89"/>
        <end position="115"/>
    </location>
</feature>
<dbReference type="FunFam" id="1.10.630.10:FF:000339">
    <property type="entry name" value="Uncharacterized protein"/>
    <property type="match status" value="1"/>
</dbReference>
<protein>
    <submittedName>
        <fullName evidence="10">Uncharacterized protein</fullName>
    </submittedName>
</protein>
<dbReference type="InterPro" id="IPR017972">
    <property type="entry name" value="Cyt_P450_CS"/>
</dbReference>
<dbReference type="GO" id="GO:0016705">
    <property type="term" value="F:oxidoreductase activity, acting on paired donors, with incorporation or reduction of molecular oxygen"/>
    <property type="evidence" value="ECO:0007669"/>
    <property type="project" value="InterPro"/>
</dbReference>
<keyword evidence="5 6" id="KW-0408">Iron</keyword>
<proteinExistence type="inferred from homology"/>
<evidence type="ECO:0000256" key="9">
    <source>
        <dbReference type="SAM" id="Phobius"/>
    </source>
</evidence>
<evidence type="ECO:0000256" key="5">
    <source>
        <dbReference type="ARBA" id="ARBA00023004"/>
    </source>
</evidence>
<evidence type="ECO:0000256" key="4">
    <source>
        <dbReference type="ARBA" id="ARBA00022723"/>
    </source>
</evidence>
<dbReference type="PRINTS" id="PR00463">
    <property type="entry name" value="EP450I"/>
</dbReference>
<evidence type="ECO:0000256" key="6">
    <source>
        <dbReference type="PIRSR" id="PIRSR602401-1"/>
    </source>
</evidence>
<keyword evidence="11" id="KW-1185">Reference proteome</keyword>
<keyword evidence="7" id="KW-0503">Monooxygenase</keyword>
<dbReference type="PRINTS" id="PR00385">
    <property type="entry name" value="P450"/>
</dbReference>
<evidence type="ECO:0000313" key="11">
    <source>
        <dbReference type="Proteomes" id="UP000663193"/>
    </source>
</evidence>
<evidence type="ECO:0000256" key="8">
    <source>
        <dbReference type="SAM" id="MobiDB-lite"/>
    </source>
</evidence>
<dbReference type="InterPro" id="IPR002401">
    <property type="entry name" value="Cyt_P450_E_grp-I"/>
</dbReference>
<dbReference type="CDD" id="cd11058">
    <property type="entry name" value="CYP60B-like"/>
    <property type="match status" value="1"/>
</dbReference>
<dbReference type="GO" id="GO:0004497">
    <property type="term" value="F:monooxygenase activity"/>
    <property type="evidence" value="ECO:0007669"/>
    <property type="project" value="UniProtKB-KW"/>
</dbReference>
<dbReference type="PANTHER" id="PTHR24305">
    <property type="entry name" value="CYTOCHROME P450"/>
    <property type="match status" value="1"/>
</dbReference>
<dbReference type="GO" id="GO:0020037">
    <property type="term" value="F:heme binding"/>
    <property type="evidence" value="ECO:0007669"/>
    <property type="project" value="InterPro"/>
</dbReference>
<keyword evidence="3 6" id="KW-0349">Heme</keyword>
<evidence type="ECO:0000313" key="10">
    <source>
        <dbReference type="EMBL" id="QRD00118.1"/>
    </source>
</evidence>
<sequence>MSILLILLRVFYLAISATFGWLAYNILFHPLRKYPGPLLWRASPIPRILSRWRGSTVFDAHRLHEQYGPVVRLSPWELSYTSSDAWKDIHGTGNSTPRKPLPKNPLANPPPMSGEPGLIDVLDDEKHRQQRQLFNQGFSTRALKEQEPLLCKHVDRLVAAVQSRADQGSEVNMVDMFNFLAFDVMGDLAFGTSLGLLENTEYNTWVRVIVATIKVVTIRIVVFYHIPFASKILPLLVPKSMKAKRDAHMKFAEDRVRERLERKTDRPDLWGLIIDSSDKKEVHLSLDQMVGNAALFMVVGSETTATVLSGTLYLLLKHPECMERLKQEIHSNFSSKEEMTIEALPKLTYLSAALDEVMRIYPAAPETLARLVSTGGTKICGEYVHPGTTVMILHYPMFHSTRNFVRPDEFAPERWLPEGAPKFEKDDKKAFNPFSVGPRACLGRNLAQYELKLALSHLIWDFEFELVETCKDWMAQETYSFWLKPPLMVKARAANRKL</sequence>
<dbReference type="Proteomes" id="UP000663193">
    <property type="component" value="Chromosome 10"/>
</dbReference>
<dbReference type="SUPFAM" id="SSF48264">
    <property type="entry name" value="Cytochrome P450"/>
    <property type="match status" value="1"/>
</dbReference>
<keyword evidence="4 6" id="KW-0479">Metal-binding</keyword>
<comment type="cofactor">
    <cofactor evidence="1 6">
        <name>heme</name>
        <dbReference type="ChEBI" id="CHEBI:30413"/>
    </cofactor>
</comment>
<evidence type="ECO:0000256" key="3">
    <source>
        <dbReference type="ARBA" id="ARBA00022617"/>
    </source>
</evidence>
<dbReference type="Pfam" id="PF00067">
    <property type="entry name" value="p450"/>
    <property type="match status" value="1"/>
</dbReference>
<dbReference type="PANTHER" id="PTHR24305:SF210">
    <property type="entry name" value="CYTOCHROME P450 MONOOXYGENASE ASQL-RELATED"/>
    <property type="match status" value="1"/>
</dbReference>
<dbReference type="PROSITE" id="PS00086">
    <property type="entry name" value="CYTOCHROME_P450"/>
    <property type="match status" value="1"/>
</dbReference>
<gene>
    <name evidence="10" type="ORF">JI435_070190</name>
</gene>
<dbReference type="InterPro" id="IPR001128">
    <property type="entry name" value="Cyt_P450"/>
</dbReference>
<dbReference type="Gene3D" id="1.10.630.10">
    <property type="entry name" value="Cytochrome P450"/>
    <property type="match status" value="1"/>
</dbReference>
<feature type="transmembrane region" description="Helical" evidence="9">
    <location>
        <begin position="6"/>
        <end position="27"/>
    </location>
</feature>
<dbReference type="GO" id="GO:0005506">
    <property type="term" value="F:iron ion binding"/>
    <property type="evidence" value="ECO:0007669"/>
    <property type="project" value="InterPro"/>
</dbReference>